<proteinExistence type="predicted"/>
<protein>
    <submittedName>
        <fullName evidence="2">Uncharacterized protein</fullName>
    </submittedName>
</protein>
<keyword evidence="3" id="KW-1185">Reference proteome</keyword>
<dbReference type="GeneID" id="66081025"/>
<name>A0A9P7UN61_9AGAR</name>
<dbReference type="Proteomes" id="UP001049176">
    <property type="component" value="Chromosome 8"/>
</dbReference>
<organism evidence="2 3">
    <name type="scientific">Marasmius oreades</name>
    <name type="common">fairy-ring Marasmius</name>
    <dbReference type="NCBI Taxonomy" id="181124"/>
    <lineage>
        <taxon>Eukaryota</taxon>
        <taxon>Fungi</taxon>
        <taxon>Dikarya</taxon>
        <taxon>Basidiomycota</taxon>
        <taxon>Agaricomycotina</taxon>
        <taxon>Agaricomycetes</taxon>
        <taxon>Agaricomycetidae</taxon>
        <taxon>Agaricales</taxon>
        <taxon>Marasmiineae</taxon>
        <taxon>Marasmiaceae</taxon>
        <taxon>Marasmius</taxon>
    </lineage>
</organism>
<reference evidence="2" key="1">
    <citation type="journal article" date="2021" name="Genome Biol. Evol.">
        <title>The assembled and annotated genome of the fairy-ring fungus Marasmius oreades.</title>
        <authorList>
            <person name="Hiltunen M."/>
            <person name="Ament-Velasquez S.L."/>
            <person name="Johannesson H."/>
        </authorList>
    </citation>
    <scope>NUCLEOTIDE SEQUENCE</scope>
    <source>
        <strain evidence="2">03SP1</strain>
    </source>
</reference>
<dbReference type="KEGG" id="more:E1B28_011950"/>
<comment type="caution">
    <text evidence="2">The sequence shown here is derived from an EMBL/GenBank/DDBJ whole genome shotgun (WGS) entry which is preliminary data.</text>
</comment>
<evidence type="ECO:0000256" key="1">
    <source>
        <dbReference type="SAM" id="MobiDB-lite"/>
    </source>
</evidence>
<dbReference type="RefSeq" id="XP_043004374.1">
    <property type="nucleotide sequence ID" value="XM_043157009.1"/>
</dbReference>
<sequence>MQTTLSTIDATKILRKIKLHLLGHLVEDIRSFGPLLGVATESFESYNGVFRACSVLSNHRAPSRDIAKQIGNQEGLKHRLSGGWWYNVKDQKWTQSGSGVKNMLKRHSILRGMLGWSKKEISAPGTVIQCSIGRRPNGTPEEIWNKRHKVKLSDTFAKNAINATSYDTNSIWNQCQEAVAASGDSCSVGSWVFFKSPVTHTPSVGRISNILLRENTSITIIEEFSVAPKKNEFFGLPYVYRRQDEVSYVIIPTEDISFLQNMQHDCRSVGCEATGVRKRMNERKETEQTQSFIEHKEEGRYLINLHSFHNAHLIRHVLPRELCTTEPLFPNCLEKHLEIASKLQGSLAKKKEATRQRRAEKKREAENNADDGRGKRARTVVTDEGVNTSV</sequence>
<dbReference type="AlphaFoldDB" id="A0A9P7UN61"/>
<feature type="region of interest" description="Disordered" evidence="1">
    <location>
        <begin position="345"/>
        <end position="390"/>
    </location>
</feature>
<dbReference type="OrthoDB" id="2506088at2759"/>
<accession>A0A9P7UN61</accession>
<evidence type="ECO:0000313" key="3">
    <source>
        <dbReference type="Proteomes" id="UP001049176"/>
    </source>
</evidence>
<feature type="compositionally biased region" description="Basic and acidic residues" evidence="1">
    <location>
        <begin position="349"/>
        <end position="374"/>
    </location>
</feature>
<dbReference type="EMBL" id="CM032188">
    <property type="protein sequence ID" value="KAG7087903.1"/>
    <property type="molecule type" value="Genomic_DNA"/>
</dbReference>
<gene>
    <name evidence="2" type="ORF">E1B28_011950</name>
</gene>
<evidence type="ECO:0000313" key="2">
    <source>
        <dbReference type="EMBL" id="KAG7087903.1"/>
    </source>
</evidence>